<evidence type="ECO:0000256" key="1">
    <source>
        <dbReference type="ARBA" id="ARBA00022723"/>
    </source>
</evidence>
<keyword evidence="1" id="KW-0479">Metal-binding</keyword>
<dbReference type="GO" id="GO:0008758">
    <property type="term" value="F:UDP-2,3-diacylglucosamine hydrolase activity"/>
    <property type="evidence" value="ECO:0007669"/>
    <property type="project" value="TreeGrafter"/>
</dbReference>
<feature type="transmembrane region" description="Helical" evidence="4">
    <location>
        <begin position="168"/>
        <end position="188"/>
    </location>
</feature>
<dbReference type="InterPro" id="IPR004843">
    <property type="entry name" value="Calcineurin-like_PHP"/>
</dbReference>
<keyword evidence="2" id="KW-0378">Hydrolase</keyword>
<dbReference type="AlphaFoldDB" id="A0A0M4D6Y0"/>
<dbReference type="InterPro" id="IPR051158">
    <property type="entry name" value="Metallophosphoesterase_sf"/>
</dbReference>
<feature type="region of interest" description="Disordered" evidence="3">
    <location>
        <begin position="513"/>
        <end position="549"/>
    </location>
</feature>
<feature type="transmembrane region" description="Helical" evidence="4">
    <location>
        <begin position="62"/>
        <end position="83"/>
    </location>
</feature>
<evidence type="ECO:0000259" key="5">
    <source>
        <dbReference type="Pfam" id="PF00149"/>
    </source>
</evidence>
<feature type="region of interest" description="Disordered" evidence="3">
    <location>
        <begin position="1"/>
        <end position="29"/>
    </location>
</feature>
<dbReference type="SUPFAM" id="SSF56300">
    <property type="entry name" value="Metallo-dependent phosphatases"/>
    <property type="match status" value="1"/>
</dbReference>
<feature type="domain" description="Calcineurin-like phosphoesterase" evidence="5">
    <location>
        <begin position="281"/>
        <end position="448"/>
    </location>
</feature>
<gene>
    <name evidence="6" type="ORF">SPRI_3948</name>
</gene>
<dbReference type="PANTHER" id="PTHR31302:SF31">
    <property type="entry name" value="PHOSPHODIESTERASE YAEI"/>
    <property type="match status" value="1"/>
</dbReference>
<proteinExistence type="predicted"/>
<evidence type="ECO:0000313" key="6">
    <source>
        <dbReference type="EMBL" id="ALC22254.1"/>
    </source>
</evidence>
<dbReference type="Proteomes" id="UP000060513">
    <property type="component" value="Chromosome"/>
</dbReference>
<dbReference type="GO" id="GO:0046872">
    <property type="term" value="F:metal ion binding"/>
    <property type="evidence" value="ECO:0007669"/>
    <property type="project" value="UniProtKB-KW"/>
</dbReference>
<evidence type="ECO:0000256" key="4">
    <source>
        <dbReference type="SAM" id="Phobius"/>
    </source>
</evidence>
<evidence type="ECO:0000256" key="3">
    <source>
        <dbReference type="SAM" id="MobiDB-lite"/>
    </source>
</evidence>
<name>A0A0M4D6Y0_STRPR</name>
<accession>A0A0M4D6Y0</accession>
<dbReference type="PANTHER" id="PTHR31302">
    <property type="entry name" value="TRANSMEMBRANE PROTEIN WITH METALLOPHOSPHOESTERASE DOMAIN-RELATED"/>
    <property type="match status" value="1"/>
</dbReference>
<dbReference type="STRING" id="38300.SPRI_3948"/>
<sequence length="549" mass="58006">MAARRCGHTGPMARQAQEPHRSPTSSPPIPAALRRLLRRLGKRGAPASPTPLPALAPAPRPWVRALGLTAVVLVGAWLGLLIVGNVRTPVGPMDTTMTLRPSLNGGTKINVSPLGALELDSHTAPVRLDVDVDRLDPVRSQALVERPELISGLEDEITHDVRDGTAELAFRSCVAVVSGATALGLAVYRRPRRALAAGGLALALLAASGVSAYATWNPKSVLEPKFSGLLTSAPSVVGNARSIVTEFGIYQEELARLVTNVTKLYEATSTLPAYQPDPGTMRVLHVSDIHLNPAAWHIIASLVEQYDIDVIIDSGDTMDHGSAAENGFLDPISDLGAPYVWVRGNHDSRTTQEYLEDLENVHVLDDGEAVSVAGLRIAGSGDPQFTPDRSVVAQGDPAEVMTGIRLASSLRDQEAAGTPVDIAVAHNPVAARETDGTVPLVLAGHVHRRHTEVLKHGTRLKIEGSTGGGGLRAVQNEKPEKVRASVLYLDRTTRRMQAWDEITLGGLGLTTAEVSRHLAEDPTAEPSPSGSPSGTPFGTPSPGTPSPSP</sequence>
<reference evidence="6 7" key="1">
    <citation type="submission" date="2015-08" db="EMBL/GenBank/DDBJ databases">
        <title>Genome sequence of the pristinamycin over-producing bacterium Streptomyces pristinaespiralis HCCB10218.</title>
        <authorList>
            <person name="Tian J."/>
            <person name="Yang J."/>
            <person name="Li L."/>
            <person name="Ruan L."/>
            <person name="Wei W."/>
            <person name="Zheng G."/>
            <person name="Wei Z."/>
            <person name="Yang S."/>
            <person name="Ge M."/>
            <person name="Jiang W."/>
            <person name="Lu Y."/>
        </authorList>
    </citation>
    <scope>NUCLEOTIDE SEQUENCE [LARGE SCALE GENOMIC DNA]</scope>
    <source>
        <strain evidence="6 7">HCCB 10218</strain>
    </source>
</reference>
<keyword evidence="4" id="KW-1133">Transmembrane helix</keyword>
<protein>
    <submittedName>
        <fullName evidence="6">Membrane protein</fullName>
    </submittedName>
</protein>
<dbReference type="Gene3D" id="3.60.21.10">
    <property type="match status" value="1"/>
</dbReference>
<evidence type="ECO:0000313" key="7">
    <source>
        <dbReference type="Proteomes" id="UP000060513"/>
    </source>
</evidence>
<dbReference type="PATRIC" id="fig|38300.4.peg.4144"/>
<feature type="compositionally biased region" description="Low complexity" evidence="3">
    <location>
        <begin position="526"/>
        <end position="541"/>
    </location>
</feature>
<dbReference type="EMBL" id="CP011340">
    <property type="protein sequence ID" value="ALC22254.1"/>
    <property type="molecule type" value="Genomic_DNA"/>
</dbReference>
<dbReference type="KEGG" id="spri:SPRI_3948"/>
<evidence type="ECO:0000256" key="2">
    <source>
        <dbReference type="ARBA" id="ARBA00022801"/>
    </source>
</evidence>
<dbReference type="InterPro" id="IPR029052">
    <property type="entry name" value="Metallo-depent_PP-like"/>
</dbReference>
<dbReference type="GO" id="GO:0016020">
    <property type="term" value="C:membrane"/>
    <property type="evidence" value="ECO:0007669"/>
    <property type="project" value="GOC"/>
</dbReference>
<keyword evidence="4" id="KW-0472">Membrane</keyword>
<organism evidence="6">
    <name type="scientific">Streptomyces pristinaespiralis</name>
    <dbReference type="NCBI Taxonomy" id="38300"/>
    <lineage>
        <taxon>Bacteria</taxon>
        <taxon>Bacillati</taxon>
        <taxon>Actinomycetota</taxon>
        <taxon>Actinomycetes</taxon>
        <taxon>Kitasatosporales</taxon>
        <taxon>Streptomycetaceae</taxon>
        <taxon>Streptomyces</taxon>
    </lineage>
</organism>
<feature type="transmembrane region" description="Helical" evidence="4">
    <location>
        <begin position="195"/>
        <end position="216"/>
    </location>
</feature>
<dbReference type="Pfam" id="PF00149">
    <property type="entry name" value="Metallophos"/>
    <property type="match status" value="1"/>
</dbReference>
<dbReference type="GO" id="GO:0009245">
    <property type="term" value="P:lipid A biosynthetic process"/>
    <property type="evidence" value="ECO:0007669"/>
    <property type="project" value="TreeGrafter"/>
</dbReference>
<keyword evidence="4" id="KW-0812">Transmembrane</keyword>